<name>A0A0E0ELL2_9ORYZ</name>
<accession>A0A0E0ELL2</accession>
<evidence type="ECO:0000313" key="2">
    <source>
        <dbReference type="Proteomes" id="UP000008021"/>
    </source>
</evidence>
<dbReference type="Proteomes" id="UP000008021">
    <property type="component" value="Chromosome 8"/>
</dbReference>
<dbReference type="HOGENOM" id="CLU_2926612_0_0_1"/>
<protein>
    <submittedName>
        <fullName evidence="1">Uncharacterized protein</fullName>
    </submittedName>
</protein>
<proteinExistence type="predicted"/>
<dbReference type="EnsemblPlants" id="OMERI08G12430.3">
    <property type="protein sequence ID" value="OMERI08G12430.3"/>
    <property type="gene ID" value="OMERI08G12430"/>
</dbReference>
<organism evidence="1">
    <name type="scientific">Oryza meridionalis</name>
    <dbReference type="NCBI Taxonomy" id="40149"/>
    <lineage>
        <taxon>Eukaryota</taxon>
        <taxon>Viridiplantae</taxon>
        <taxon>Streptophyta</taxon>
        <taxon>Embryophyta</taxon>
        <taxon>Tracheophyta</taxon>
        <taxon>Spermatophyta</taxon>
        <taxon>Magnoliopsida</taxon>
        <taxon>Liliopsida</taxon>
        <taxon>Poales</taxon>
        <taxon>Poaceae</taxon>
        <taxon>BOP clade</taxon>
        <taxon>Oryzoideae</taxon>
        <taxon>Oryzeae</taxon>
        <taxon>Oryzinae</taxon>
        <taxon>Oryza</taxon>
    </lineage>
</organism>
<evidence type="ECO:0000313" key="1">
    <source>
        <dbReference type="EnsemblPlants" id="OMERI08G12430.3"/>
    </source>
</evidence>
<dbReference type="Gramene" id="OMERI08G12430.3">
    <property type="protein sequence ID" value="OMERI08G12430.3"/>
    <property type="gene ID" value="OMERI08G12430"/>
</dbReference>
<keyword evidence="2" id="KW-1185">Reference proteome</keyword>
<reference evidence="1" key="1">
    <citation type="submission" date="2015-04" db="UniProtKB">
        <authorList>
            <consortium name="EnsemblPlants"/>
        </authorList>
    </citation>
    <scope>IDENTIFICATION</scope>
</reference>
<reference evidence="1" key="2">
    <citation type="submission" date="2018-05" db="EMBL/GenBank/DDBJ databases">
        <title>OmerRS3 (Oryza meridionalis Reference Sequence Version 3).</title>
        <authorList>
            <person name="Zhang J."/>
            <person name="Kudrna D."/>
            <person name="Lee S."/>
            <person name="Talag J."/>
            <person name="Welchert J."/>
            <person name="Wing R.A."/>
        </authorList>
    </citation>
    <scope>NUCLEOTIDE SEQUENCE [LARGE SCALE GENOMIC DNA]</scope>
    <source>
        <strain evidence="1">cv. OR44</strain>
    </source>
</reference>
<dbReference type="AlphaFoldDB" id="A0A0E0ELL2"/>
<sequence length="61" mass="7059">MSIALSSLQDSRRYFLPSSLDEMSRLSTSRARLPKLKLEPSLLHLRAFRQAQLELGYRARP</sequence>